<dbReference type="EMBL" id="BMAT01000899">
    <property type="protein sequence ID" value="GFR75337.1"/>
    <property type="molecule type" value="Genomic_DNA"/>
</dbReference>
<evidence type="ECO:0000313" key="2">
    <source>
        <dbReference type="Proteomes" id="UP000762676"/>
    </source>
</evidence>
<name>A0AAV4FPC9_9GAST</name>
<keyword evidence="2" id="KW-1185">Reference proteome</keyword>
<reference evidence="1 2" key="1">
    <citation type="journal article" date="2021" name="Elife">
        <title>Chloroplast acquisition without the gene transfer in kleptoplastic sea slugs, Plakobranchus ocellatus.</title>
        <authorList>
            <person name="Maeda T."/>
            <person name="Takahashi S."/>
            <person name="Yoshida T."/>
            <person name="Shimamura S."/>
            <person name="Takaki Y."/>
            <person name="Nagai Y."/>
            <person name="Toyoda A."/>
            <person name="Suzuki Y."/>
            <person name="Arimoto A."/>
            <person name="Ishii H."/>
            <person name="Satoh N."/>
            <person name="Nishiyama T."/>
            <person name="Hasebe M."/>
            <person name="Maruyama T."/>
            <person name="Minagawa J."/>
            <person name="Obokata J."/>
            <person name="Shigenobu S."/>
        </authorList>
    </citation>
    <scope>NUCLEOTIDE SEQUENCE [LARGE SCALE GENOMIC DNA]</scope>
</reference>
<accession>A0AAV4FPC9</accession>
<sequence length="109" mass="12479">MLMCSISLFDNQVVRTLTREGWSTSSNCTRRRRKAKTPGRTTVQFRSFFIREVEKAKRALSPLLVRSAWRLSLCLTETARTSLRFSPVPGDGEDFSEVLTRAGRRRGLL</sequence>
<comment type="caution">
    <text evidence="1">The sequence shown here is derived from an EMBL/GenBank/DDBJ whole genome shotgun (WGS) entry which is preliminary data.</text>
</comment>
<proteinExistence type="predicted"/>
<protein>
    <submittedName>
        <fullName evidence="1">Uncharacterized protein</fullName>
    </submittedName>
</protein>
<dbReference type="AlphaFoldDB" id="A0AAV4FPC9"/>
<gene>
    <name evidence="1" type="ORF">ElyMa_000452600</name>
</gene>
<organism evidence="1 2">
    <name type="scientific">Elysia marginata</name>
    <dbReference type="NCBI Taxonomy" id="1093978"/>
    <lineage>
        <taxon>Eukaryota</taxon>
        <taxon>Metazoa</taxon>
        <taxon>Spiralia</taxon>
        <taxon>Lophotrochozoa</taxon>
        <taxon>Mollusca</taxon>
        <taxon>Gastropoda</taxon>
        <taxon>Heterobranchia</taxon>
        <taxon>Euthyneura</taxon>
        <taxon>Panpulmonata</taxon>
        <taxon>Sacoglossa</taxon>
        <taxon>Placobranchoidea</taxon>
        <taxon>Plakobranchidae</taxon>
        <taxon>Elysia</taxon>
    </lineage>
</organism>
<evidence type="ECO:0000313" key="1">
    <source>
        <dbReference type="EMBL" id="GFR75337.1"/>
    </source>
</evidence>
<dbReference type="Proteomes" id="UP000762676">
    <property type="component" value="Unassembled WGS sequence"/>
</dbReference>